<dbReference type="AlphaFoldDB" id="A0A5J4WW93"/>
<protein>
    <submittedName>
        <fullName evidence="1">Uncharacterized protein</fullName>
    </submittedName>
</protein>
<evidence type="ECO:0000313" key="1">
    <source>
        <dbReference type="EMBL" id="KAA6399288.1"/>
    </source>
</evidence>
<dbReference type="Proteomes" id="UP000324800">
    <property type="component" value="Unassembled WGS sequence"/>
</dbReference>
<sequence length="126" mass="13981">MLISIIPDKEHVYQEGCKIIRTNIQGVSTVAFDPIISSGIVRFGGFFENHIISNFSFGIADSSAVFGSNEDPSDGENVEVQIESEGGKEEINSFVVYTNQFQVNVYKEAISLQYEMMNGWIGESNE</sequence>
<evidence type="ECO:0000313" key="2">
    <source>
        <dbReference type="Proteomes" id="UP000324800"/>
    </source>
</evidence>
<dbReference type="EMBL" id="SNRW01000783">
    <property type="protein sequence ID" value="KAA6399288.1"/>
    <property type="molecule type" value="Genomic_DNA"/>
</dbReference>
<reference evidence="1 2" key="1">
    <citation type="submission" date="2019-03" db="EMBL/GenBank/DDBJ databases">
        <title>Single cell metagenomics reveals metabolic interactions within the superorganism composed of flagellate Streblomastix strix and complex community of Bacteroidetes bacteria on its surface.</title>
        <authorList>
            <person name="Treitli S.C."/>
            <person name="Kolisko M."/>
            <person name="Husnik F."/>
            <person name="Keeling P."/>
            <person name="Hampl V."/>
        </authorList>
    </citation>
    <scope>NUCLEOTIDE SEQUENCE [LARGE SCALE GENOMIC DNA]</scope>
    <source>
        <strain evidence="1">ST1C</strain>
    </source>
</reference>
<organism evidence="1 2">
    <name type="scientific">Streblomastix strix</name>
    <dbReference type="NCBI Taxonomy" id="222440"/>
    <lineage>
        <taxon>Eukaryota</taxon>
        <taxon>Metamonada</taxon>
        <taxon>Preaxostyla</taxon>
        <taxon>Oxymonadida</taxon>
        <taxon>Streblomastigidae</taxon>
        <taxon>Streblomastix</taxon>
    </lineage>
</organism>
<accession>A0A5J4WW93</accession>
<gene>
    <name evidence="1" type="ORF">EZS28_005183</name>
</gene>
<proteinExistence type="predicted"/>
<comment type="caution">
    <text evidence="1">The sequence shown here is derived from an EMBL/GenBank/DDBJ whole genome shotgun (WGS) entry which is preliminary data.</text>
</comment>
<name>A0A5J4WW93_9EUKA</name>